<dbReference type="KEGG" id="nve:5505441"/>
<dbReference type="SMART" id="SM00132">
    <property type="entry name" value="LIM"/>
    <property type="match status" value="3"/>
</dbReference>
<dbReference type="EMBL" id="DS469740">
    <property type="protein sequence ID" value="EDO34191.1"/>
    <property type="molecule type" value="Genomic_DNA"/>
</dbReference>
<dbReference type="OrthoDB" id="5944911at2759"/>
<dbReference type="PANTHER" id="PTHR24205:SF4">
    <property type="entry name" value="PROTEIN ESPINAS"/>
    <property type="match status" value="1"/>
</dbReference>
<dbReference type="PANTHER" id="PTHR24205">
    <property type="entry name" value="FOUR AND A HALF LIM DOMAINS PROTEIN"/>
    <property type="match status" value="1"/>
</dbReference>
<evidence type="ECO:0000313" key="7">
    <source>
        <dbReference type="EMBL" id="EDO34191.1"/>
    </source>
</evidence>
<feature type="domain" description="LIM zinc-binding" evidence="6">
    <location>
        <begin position="46"/>
        <end position="107"/>
    </location>
</feature>
<proteinExistence type="predicted"/>
<dbReference type="Proteomes" id="UP000001593">
    <property type="component" value="Unassembled WGS sequence"/>
</dbReference>
<dbReference type="PhylomeDB" id="A7SQ31"/>
<keyword evidence="2" id="KW-0677">Repeat</keyword>
<accession>A7SQ31</accession>
<evidence type="ECO:0000256" key="4">
    <source>
        <dbReference type="ARBA" id="ARBA00023038"/>
    </source>
</evidence>
<dbReference type="GO" id="GO:0046872">
    <property type="term" value="F:metal ion binding"/>
    <property type="evidence" value="ECO:0007669"/>
    <property type="project" value="UniProtKB-KW"/>
</dbReference>
<evidence type="ECO:0000259" key="6">
    <source>
        <dbReference type="PROSITE" id="PS50023"/>
    </source>
</evidence>
<dbReference type="Pfam" id="PF00412">
    <property type="entry name" value="LIM"/>
    <property type="match status" value="3"/>
</dbReference>
<organism evidence="7 8">
    <name type="scientific">Nematostella vectensis</name>
    <name type="common">Starlet sea anemone</name>
    <dbReference type="NCBI Taxonomy" id="45351"/>
    <lineage>
        <taxon>Eukaryota</taxon>
        <taxon>Metazoa</taxon>
        <taxon>Cnidaria</taxon>
        <taxon>Anthozoa</taxon>
        <taxon>Hexacorallia</taxon>
        <taxon>Actiniaria</taxon>
        <taxon>Edwardsiidae</taxon>
        <taxon>Nematostella</taxon>
    </lineage>
</organism>
<dbReference type="PROSITE" id="PS50023">
    <property type="entry name" value="LIM_DOMAIN_2"/>
    <property type="match status" value="1"/>
</dbReference>
<dbReference type="HOGENOM" id="CLU_001357_9_0_1"/>
<dbReference type="GO" id="GO:0003712">
    <property type="term" value="F:transcription coregulator activity"/>
    <property type="evidence" value="ECO:0000318"/>
    <property type="project" value="GO_Central"/>
</dbReference>
<dbReference type="FunFam" id="2.10.110.10:FF:000238">
    <property type="entry name" value="Predicted protein"/>
    <property type="match status" value="1"/>
</dbReference>
<dbReference type="OMA" id="SSHMACE"/>
<evidence type="ECO:0000256" key="1">
    <source>
        <dbReference type="ARBA" id="ARBA00022723"/>
    </source>
</evidence>
<dbReference type="InterPro" id="IPR001781">
    <property type="entry name" value="Znf_LIM"/>
</dbReference>
<evidence type="ECO:0000256" key="3">
    <source>
        <dbReference type="ARBA" id="ARBA00022833"/>
    </source>
</evidence>
<dbReference type="GO" id="GO:0005634">
    <property type="term" value="C:nucleus"/>
    <property type="evidence" value="ECO:0000318"/>
    <property type="project" value="GO_Central"/>
</dbReference>
<dbReference type="eggNOG" id="KOG1704">
    <property type="taxonomic scope" value="Eukaryota"/>
</dbReference>
<evidence type="ECO:0000256" key="2">
    <source>
        <dbReference type="ARBA" id="ARBA00022737"/>
    </source>
</evidence>
<dbReference type="SUPFAM" id="SSF57716">
    <property type="entry name" value="Glucocorticoid receptor-like (DNA-binding domain)"/>
    <property type="match status" value="2"/>
</dbReference>
<sequence length="165" mass="19450">VRYQNKPHHSECFVCFHCRTPLAGKTFQMRDDRKVCKDCNRIHYAKRCVACRQYIEGTVKFVTRDEGTYHSDCFVCSRCRKPLAGKTFTEHEGSWVCDDCYHDRYAKRCNMCHQSLEANVEFVKYDEKLYHNECFVCQNPRCRKPLSGAKFALKSDGRRMCLNCC</sequence>
<keyword evidence="8" id="KW-1185">Reference proteome</keyword>
<dbReference type="GO" id="GO:0030018">
    <property type="term" value="C:Z disc"/>
    <property type="evidence" value="ECO:0000318"/>
    <property type="project" value="GO_Central"/>
</dbReference>
<keyword evidence="4 5" id="KW-0440">LIM domain</keyword>
<dbReference type="STRING" id="45351.A7SQ31"/>
<gene>
    <name evidence="7" type="ORF">NEMVEDRAFT_v1g127058</name>
</gene>
<dbReference type="PROSITE" id="PS00478">
    <property type="entry name" value="LIM_DOMAIN_1"/>
    <property type="match status" value="1"/>
</dbReference>
<keyword evidence="1 5" id="KW-0479">Metal-binding</keyword>
<dbReference type="Gene3D" id="2.10.110.10">
    <property type="entry name" value="Cysteine Rich Protein"/>
    <property type="match status" value="3"/>
</dbReference>
<keyword evidence="3 5" id="KW-0862">Zinc</keyword>
<reference evidence="7 8" key="1">
    <citation type="journal article" date="2007" name="Science">
        <title>Sea anemone genome reveals ancestral eumetazoan gene repertoire and genomic organization.</title>
        <authorList>
            <person name="Putnam N.H."/>
            <person name="Srivastava M."/>
            <person name="Hellsten U."/>
            <person name="Dirks B."/>
            <person name="Chapman J."/>
            <person name="Salamov A."/>
            <person name="Terry A."/>
            <person name="Shapiro H."/>
            <person name="Lindquist E."/>
            <person name="Kapitonov V.V."/>
            <person name="Jurka J."/>
            <person name="Genikhovich G."/>
            <person name="Grigoriev I.V."/>
            <person name="Lucas S.M."/>
            <person name="Steele R.E."/>
            <person name="Finnerty J.R."/>
            <person name="Technau U."/>
            <person name="Martindale M.Q."/>
            <person name="Rokhsar D.S."/>
        </authorList>
    </citation>
    <scope>NUCLEOTIDE SEQUENCE [LARGE SCALE GENOMIC DNA]</scope>
    <source>
        <strain evidence="8">CH2 X CH6</strain>
    </source>
</reference>
<dbReference type="InParanoid" id="A7SQ31"/>
<evidence type="ECO:0000313" key="8">
    <source>
        <dbReference type="Proteomes" id="UP000001593"/>
    </source>
</evidence>
<feature type="non-terminal residue" evidence="7">
    <location>
        <position position="165"/>
    </location>
</feature>
<name>A7SQ31_NEMVE</name>
<evidence type="ECO:0000256" key="5">
    <source>
        <dbReference type="PROSITE-ProRule" id="PRU00125"/>
    </source>
</evidence>
<protein>
    <recommendedName>
        <fullName evidence="6">LIM zinc-binding domain-containing protein</fullName>
    </recommendedName>
</protein>
<dbReference type="AlphaFoldDB" id="A7SQ31"/>